<dbReference type="RefSeq" id="WP_234222077.1">
    <property type="nucleotide sequence ID" value="NZ_JAGQAF010000022.1"/>
</dbReference>
<dbReference type="SUPFAM" id="SSF50475">
    <property type="entry name" value="FMN-binding split barrel"/>
    <property type="match status" value="1"/>
</dbReference>
<dbReference type="InterPro" id="IPR012349">
    <property type="entry name" value="Split_barrel_FMN-bd"/>
</dbReference>
<comment type="caution">
    <text evidence="3">The sequence shown here is derived from an EMBL/GenBank/DDBJ whole genome shotgun (WGS) entry which is preliminary data.</text>
</comment>
<feature type="domain" description="Pyridoxamine 5'-phosphate oxidase N-terminal" evidence="2">
    <location>
        <begin position="37"/>
        <end position="155"/>
    </location>
</feature>
<feature type="compositionally biased region" description="Basic and acidic residues" evidence="1">
    <location>
        <begin position="199"/>
        <end position="209"/>
    </location>
</feature>
<dbReference type="Proteomes" id="UP000813672">
    <property type="component" value="Unassembled WGS sequence"/>
</dbReference>
<protein>
    <submittedName>
        <fullName evidence="3">Pyridoxamine 5'-phosphate oxidase family protein</fullName>
    </submittedName>
</protein>
<dbReference type="PANTHER" id="PTHR42815">
    <property type="entry name" value="FAD-BINDING, PUTATIVE (AFU_ORTHOLOGUE AFUA_6G07600)-RELATED"/>
    <property type="match status" value="1"/>
</dbReference>
<reference evidence="3" key="1">
    <citation type="journal article" date="2021" name="Environ. Microbiol.">
        <title>Cryptic niche differentiation of novel sediment ecotypes of Rugeria pomeroyi correlates with nitrate respiration.</title>
        <authorList>
            <person name="Lin X."/>
            <person name="McNichol J."/>
            <person name="Chu X."/>
            <person name="Qian Y."/>
            <person name="Luo H."/>
        </authorList>
    </citation>
    <scope>NUCLEOTIDE SEQUENCE</scope>
    <source>
        <strain evidence="3">SZCCDBB064</strain>
    </source>
</reference>
<dbReference type="InterPro" id="IPR011576">
    <property type="entry name" value="Pyridox_Oxase_N"/>
</dbReference>
<organism evidence="3 4">
    <name type="scientific">Ruegeria pomeroyi</name>
    <dbReference type="NCBI Taxonomy" id="89184"/>
    <lineage>
        <taxon>Bacteria</taxon>
        <taxon>Pseudomonadati</taxon>
        <taxon>Pseudomonadota</taxon>
        <taxon>Alphaproteobacteria</taxon>
        <taxon>Rhodobacterales</taxon>
        <taxon>Roseobacteraceae</taxon>
        <taxon>Ruegeria</taxon>
    </lineage>
</organism>
<dbReference type="InterPro" id="IPR024029">
    <property type="entry name" value="Pyridox_Oxase_FMN-dep"/>
</dbReference>
<dbReference type="NCBIfam" id="TIGR04025">
    <property type="entry name" value="PPOX_FMN_DR2398"/>
    <property type="match status" value="1"/>
</dbReference>
<feature type="region of interest" description="Disordered" evidence="1">
    <location>
        <begin position="190"/>
        <end position="209"/>
    </location>
</feature>
<gene>
    <name evidence="3" type="ORF">KBY27_21990</name>
</gene>
<name>A0A9Q3WRW3_9RHOB</name>
<dbReference type="Gene3D" id="2.30.110.10">
    <property type="entry name" value="Electron Transport, Fmn-binding Protein, Chain A"/>
    <property type="match status" value="1"/>
</dbReference>
<dbReference type="PANTHER" id="PTHR42815:SF2">
    <property type="entry name" value="FAD-BINDING, PUTATIVE (AFU_ORTHOLOGUE AFUA_6G07600)-RELATED"/>
    <property type="match status" value="1"/>
</dbReference>
<evidence type="ECO:0000313" key="4">
    <source>
        <dbReference type="Proteomes" id="UP000813672"/>
    </source>
</evidence>
<dbReference type="Pfam" id="PF01243">
    <property type="entry name" value="PNPOx_N"/>
    <property type="match status" value="1"/>
</dbReference>
<dbReference type="AlphaFoldDB" id="A0A9Q3WRW3"/>
<proteinExistence type="predicted"/>
<evidence type="ECO:0000313" key="3">
    <source>
        <dbReference type="EMBL" id="MCE8540143.1"/>
    </source>
</evidence>
<evidence type="ECO:0000256" key="1">
    <source>
        <dbReference type="SAM" id="MobiDB-lite"/>
    </source>
</evidence>
<sequence>MPLEISKPVQSQEELRAIIPEWTGNASKKDLDRVNEVASAFIARSPYVVISSAGVDDRHDVSPKGDAPGFVHVYDDKTLLVPDRLGNHRVDTFENLLIDNRVGLLFLIPGHKETLRIAGRGQIAADEALRSRFEINGRLPDLVLVVDVEQVFMHCSKSLVRSKLWAPETWEHAEDAPTLAQWVKSTVDTDETLEQVQGNHDRDRETRLY</sequence>
<accession>A0A9Q3WRW3</accession>
<evidence type="ECO:0000259" key="2">
    <source>
        <dbReference type="Pfam" id="PF01243"/>
    </source>
</evidence>
<dbReference type="EMBL" id="JAGQAF010000022">
    <property type="protein sequence ID" value="MCE8540143.1"/>
    <property type="molecule type" value="Genomic_DNA"/>
</dbReference>